<dbReference type="AlphaFoldDB" id="A0A3E4YCA6"/>
<gene>
    <name evidence="1" type="ORF">DXB99_06225</name>
</gene>
<accession>A0A3E4YCA6</accession>
<organism evidence="1 2">
    <name type="scientific">Agathobacter rectalis</name>
    <dbReference type="NCBI Taxonomy" id="39491"/>
    <lineage>
        <taxon>Bacteria</taxon>
        <taxon>Bacillati</taxon>
        <taxon>Bacillota</taxon>
        <taxon>Clostridia</taxon>
        <taxon>Lachnospirales</taxon>
        <taxon>Lachnospiraceae</taxon>
        <taxon>Agathobacter</taxon>
    </lineage>
</organism>
<protein>
    <submittedName>
        <fullName evidence="1">Uncharacterized protein</fullName>
    </submittedName>
</protein>
<reference evidence="1 2" key="1">
    <citation type="submission" date="2018-08" db="EMBL/GenBank/DDBJ databases">
        <title>A genome reference for cultivated species of the human gut microbiota.</title>
        <authorList>
            <person name="Zou Y."/>
            <person name="Xue W."/>
            <person name="Luo G."/>
        </authorList>
    </citation>
    <scope>NUCLEOTIDE SEQUENCE [LARGE SCALE GENOMIC DNA]</scope>
    <source>
        <strain evidence="1 2">OM07-13</strain>
    </source>
</reference>
<sequence>MTVELMYKDKVMTRTVVDEVNKTVSFENFTDDNIRRMFGCKKTATYEDFERFLERRCFPRTRDNASDLLNTLGLTEYNPLEIVKKTSGKMAHDTLWVRFS</sequence>
<proteinExistence type="predicted"/>
<comment type="caution">
    <text evidence="1">The sequence shown here is derived from an EMBL/GenBank/DDBJ whole genome shotgun (WGS) entry which is preliminary data.</text>
</comment>
<evidence type="ECO:0000313" key="2">
    <source>
        <dbReference type="Proteomes" id="UP000260758"/>
    </source>
</evidence>
<dbReference type="RefSeq" id="WP_117718640.1">
    <property type="nucleotide sequence ID" value="NZ_QSTP01000005.1"/>
</dbReference>
<evidence type="ECO:0000313" key="1">
    <source>
        <dbReference type="EMBL" id="RGM72131.1"/>
    </source>
</evidence>
<name>A0A3E4YCA6_9FIRM</name>
<dbReference type="Proteomes" id="UP000260758">
    <property type="component" value="Unassembled WGS sequence"/>
</dbReference>
<dbReference type="EMBL" id="QSTP01000005">
    <property type="protein sequence ID" value="RGM72131.1"/>
    <property type="molecule type" value="Genomic_DNA"/>
</dbReference>